<dbReference type="GO" id="GO:0009007">
    <property type="term" value="F:site-specific DNA-methyltransferase (adenine-specific) activity"/>
    <property type="evidence" value="ECO:0007669"/>
    <property type="project" value="UniProtKB-EC"/>
</dbReference>
<dbReference type="AlphaFoldDB" id="A0A7H4N6P1"/>
<dbReference type="PANTHER" id="PTHR42933:SF4">
    <property type="entry name" value="TYPE I RESTRICTION ENZYME ECOKI METHYLASE SUBUNIT"/>
    <property type="match status" value="1"/>
</dbReference>
<keyword evidence="4 9" id="KW-0808">Transferase</keyword>
<accession>A0A7H4N6P1</accession>
<dbReference type="InterPro" id="IPR003356">
    <property type="entry name" value="DNA_methylase_A-5"/>
</dbReference>
<dbReference type="Gene3D" id="3.40.50.150">
    <property type="entry name" value="Vaccinia Virus protein VP39"/>
    <property type="match status" value="1"/>
</dbReference>
<evidence type="ECO:0000256" key="3">
    <source>
        <dbReference type="ARBA" id="ARBA00022603"/>
    </source>
</evidence>
<evidence type="ECO:0000259" key="8">
    <source>
        <dbReference type="Pfam" id="PF02384"/>
    </source>
</evidence>
<dbReference type="GO" id="GO:0009307">
    <property type="term" value="P:DNA restriction-modification system"/>
    <property type="evidence" value="ECO:0007669"/>
    <property type="project" value="UniProtKB-KW"/>
</dbReference>
<comment type="catalytic activity">
    <reaction evidence="7">
        <text>a 2'-deoxyadenosine in DNA + S-adenosyl-L-methionine = an N(6)-methyl-2'-deoxyadenosine in DNA + S-adenosyl-L-homocysteine + H(+)</text>
        <dbReference type="Rhea" id="RHEA:15197"/>
        <dbReference type="Rhea" id="RHEA-COMP:12418"/>
        <dbReference type="Rhea" id="RHEA-COMP:12419"/>
        <dbReference type="ChEBI" id="CHEBI:15378"/>
        <dbReference type="ChEBI" id="CHEBI:57856"/>
        <dbReference type="ChEBI" id="CHEBI:59789"/>
        <dbReference type="ChEBI" id="CHEBI:90615"/>
        <dbReference type="ChEBI" id="CHEBI:90616"/>
        <dbReference type="EC" id="2.1.1.72"/>
    </reaction>
</comment>
<protein>
    <recommendedName>
        <fullName evidence="2">site-specific DNA-methyltransferase (adenine-specific)</fullName>
        <ecNumber evidence="2">2.1.1.72</ecNumber>
    </recommendedName>
</protein>
<feature type="domain" description="DNA methylase adenine-specific" evidence="8">
    <location>
        <begin position="56"/>
        <end position="104"/>
    </location>
</feature>
<dbReference type="PANTHER" id="PTHR42933">
    <property type="entry name" value="SLR6095 PROTEIN"/>
    <property type="match status" value="1"/>
</dbReference>
<keyword evidence="6" id="KW-0680">Restriction system</keyword>
<gene>
    <name evidence="9" type="ORF">NCTC11685_02726</name>
</gene>
<comment type="caution">
    <text evidence="9">The sequence shown here is derived from an EMBL/GenBank/DDBJ whole genome shotgun (WGS) entry which is preliminary data.</text>
</comment>
<evidence type="ECO:0000256" key="6">
    <source>
        <dbReference type="ARBA" id="ARBA00022747"/>
    </source>
</evidence>
<keyword evidence="3 9" id="KW-0489">Methyltransferase</keyword>
<dbReference type="InterPro" id="IPR029063">
    <property type="entry name" value="SAM-dependent_MTases_sf"/>
</dbReference>
<dbReference type="GO" id="GO:0032259">
    <property type="term" value="P:methylation"/>
    <property type="evidence" value="ECO:0007669"/>
    <property type="project" value="UniProtKB-KW"/>
</dbReference>
<evidence type="ECO:0000313" key="9">
    <source>
        <dbReference type="EMBL" id="STV79508.1"/>
    </source>
</evidence>
<evidence type="ECO:0000256" key="7">
    <source>
        <dbReference type="ARBA" id="ARBA00047942"/>
    </source>
</evidence>
<dbReference type="EC" id="2.1.1.72" evidence="2"/>
<evidence type="ECO:0000256" key="1">
    <source>
        <dbReference type="ARBA" id="ARBA00006594"/>
    </source>
</evidence>
<dbReference type="Pfam" id="PF02384">
    <property type="entry name" value="N6_Mtase"/>
    <property type="match status" value="1"/>
</dbReference>
<evidence type="ECO:0000256" key="5">
    <source>
        <dbReference type="ARBA" id="ARBA00022691"/>
    </source>
</evidence>
<keyword evidence="5" id="KW-0949">S-adenosyl-L-methionine</keyword>
<proteinExistence type="inferred from homology"/>
<dbReference type="GO" id="GO:0003677">
    <property type="term" value="F:DNA binding"/>
    <property type="evidence" value="ECO:0007669"/>
    <property type="project" value="InterPro"/>
</dbReference>
<dbReference type="Proteomes" id="UP000254863">
    <property type="component" value="Unassembled WGS sequence"/>
</dbReference>
<dbReference type="InterPro" id="IPR051537">
    <property type="entry name" value="DNA_Adenine_Mtase"/>
</dbReference>
<dbReference type="Gene3D" id="1.20.1260.30">
    <property type="match status" value="1"/>
</dbReference>
<comment type="similarity">
    <text evidence="1">Belongs to the N(4)/N(6)-methyltransferase family.</text>
</comment>
<dbReference type="GO" id="GO:0008170">
    <property type="term" value="F:N-methyltransferase activity"/>
    <property type="evidence" value="ECO:0007669"/>
    <property type="project" value="InterPro"/>
</dbReference>
<name>A0A7H4N6P1_9ENTR</name>
<evidence type="ECO:0000256" key="4">
    <source>
        <dbReference type="ARBA" id="ARBA00022679"/>
    </source>
</evidence>
<evidence type="ECO:0000313" key="10">
    <source>
        <dbReference type="Proteomes" id="UP000254863"/>
    </source>
</evidence>
<dbReference type="EMBL" id="UGMS01000001">
    <property type="protein sequence ID" value="STV79508.1"/>
    <property type="molecule type" value="Genomic_DNA"/>
</dbReference>
<dbReference type="InterPro" id="IPR038333">
    <property type="entry name" value="T1MK-like_N_sf"/>
</dbReference>
<organism evidence="9 10">
    <name type="scientific">Klebsiella michiganensis</name>
    <dbReference type="NCBI Taxonomy" id="1134687"/>
    <lineage>
        <taxon>Bacteria</taxon>
        <taxon>Pseudomonadati</taxon>
        <taxon>Pseudomonadota</taxon>
        <taxon>Gammaproteobacteria</taxon>
        <taxon>Enterobacterales</taxon>
        <taxon>Enterobacteriaceae</taxon>
        <taxon>Klebsiella/Raoultella group</taxon>
        <taxon>Klebsiella</taxon>
    </lineage>
</organism>
<evidence type="ECO:0000256" key="2">
    <source>
        <dbReference type="ARBA" id="ARBA00011900"/>
    </source>
</evidence>
<reference evidence="9 10" key="1">
    <citation type="submission" date="2018-06" db="EMBL/GenBank/DDBJ databases">
        <authorList>
            <consortium name="Pathogen Informatics"/>
            <person name="Doyle S."/>
        </authorList>
    </citation>
    <scope>NUCLEOTIDE SEQUENCE [LARGE SCALE GENOMIC DNA]</scope>
    <source>
        <strain evidence="9 10">NCTC11685</strain>
    </source>
</reference>
<sequence length="105" mass="11969">MVQIWEVEYRHTLESLGSQKGTLGMIFRKAQNKIQDPEKLERLISMINKESWSSLSIDVKGEIYEGLLQKGAESEKKGAGQYFTPRPIIEAIVDVMQPQPMQTIC</sequence>
<dbReference type="SUPFAM" id="SSF53335">
    <property type="entry name" value="S-adenosyl-L-methionine-dependent methyltransferases"/>
    <property type="match status" value="1"/>
</dbReference>